<dbReference type="SUPFAM" id="SSF90257">
    <property type="entry name" value="Myosin rod fragments"/>
    <property type="match status" value="1"/>
</dbReference>
<dbReference type="Gene3D" id="1.10.287.510">
    <property type="entry name" value="Helix hairpin bin"/>
    <property type="match status" value="1"/>
</dbReference>
<feature type="binding site" evidence="6">
    <location>
        <position position="362"/>
    </location>
    <ligand>
        <name>Zn(2+)</name>
        <dbReference type="ChEBI" id="CHEBI:29105"/>
    </ligand>
</feature>
<accession>F2L506</accession>
<evidence type="ECO:0000256" key="1">
    <source>
        <dbReference type="ARBA" id="ARBA00022723"/>
    </source>
</evidence>
<name>F2L506_THEU7</name>
<evidence type="ECO:0000256" key="4">
    <source>
        <dbReference type="ARBA" id="ARBA00022840"/>
    </source>
</evidence>
<keyword evidence="3 6" id="KW-0862">Zinc</keyword>
<gene>
    <name evidence="9" type="ordered locus">TUZN_0766</name>
</gene>
<dbReference type="eggNOG" id="arCOG00368">
    <property type="taxonomic scope" value="Archaea"/>
</dbReference>
<evidence type="ECO:0000256" key="6">
    <source>
        <dbReference type="PROSITE-ProRule" id="PRU00471"/>
    </source>
</evidence>
<dbReference type="GO" id="GO:0005524">
    <property type="term" value="F:ATP binding"/>
    <property type="evidence" value="ECO:0007669"/>
    <property type="project" value="UniProtKB-KW"/>
</dbReference>
<keyword evidence="2" id="KW-0547">Nucleotide-binding</keyword>
<dbReference type="SUPFAM" id="SSF52540">
    <property type="entry name" value="P-loop containing nucleoside triphosphate hydrolases"/>
    <property type="match status" value="2"/>
</dbReference>
<keyword evidence="10" id="KW-1185">Reference proteome</keyword>
<evidence type="ECO:0000313" key="10">
    <source>
        <dbReference type="Proteomes" id="UP000008138"/>
    </source>
</evidence>
<keyword evidence="1 6" id="KW-0479">Metal-binding</keyword>
<organism evidence="9 10">
    <name type="scientific">Thermoproteus uzoniensis (strain 768-20)</name>
    <dbReference type="NCBI Taxonomy" id="999630"/>
    <lineage>
        <taxon>Archaea</taxon>
        <taxon>Thermoproteota</taxon>
        <taxon>Thermoprotei</taxon>
        <taxon>Thermoproteales</taxon>
        <taxon>Thermoproteaceae</taxon>
        <taxon>Thermoproteus</taxon>
    </lineage>
</organism>
<dbReference type="InterPro" id="IPR003395">
    <property type="entry name" value="RecF/RecN/SMC_N"/>
</dbReference>
<evidence type="ECO:0000256" key="3">
    <source>
        <dbReference type="ARBA" id="ARBA00022833"/>
    </source>
</evidence>
<dbReference type="PANTHER" id="PTHR32114">
    <property type="entry name" value="ABC TRANSPORTER ABCH.3"/>
    <property type="match status" value="1"/>
</dbReference>
<feature type="domain" description="Zinc-hook" evidence="8">
    <location>
        <begin position="316"/>
        <end position="417"/>
    </location>
</feature>
<dbReference type="PROSITE" id="PS51131">
    <property type="entry name" value="ZN_HOOK"/>
    <property type="match status" value="1"/>
</dbReference>
<feature type="binding site" evidence="6">
    <location>
        <position position="365"/>
    </location>
    <ligand>
        <name>Zn(2+)</name>
        <dbReference type="ChEBI" id="CHEBI:29105"/>
    </ligand>
</feature>
<dbReference type="GO" id="GO:0046872">
    <property type="term" value="F:metal ion binding"/>
    <property type="evidence" value="ECO:0007669"/>
    <property type="project" value="UniProtKB-UniRule"/>
</dbReference>
<dbReference type="OrthoDB" id="25344at2157"/>
<feature type="coiled-coil region" evidence="7">
    <location>
        <begin position="172"/>
        <end position="282"/>
    </location>
</feature>
<dbReference type="Gene3D" id="3.40.50.300">
    <property type="entry name" value="P-loop containing nucleotide triphosphate hydrolases"/>
    <property type="match status" value="2"/>
</dbReference>
<dbReference type="HOGENOM" id="CLU_004785_0_2_2"/>
<dbReference type="Proteomes" id="UP000008138">
    <property type="component" value="Chromosome"/>
</dbReference>
<keyword evidence="4" id="KW-0067">ATP-binding</keyword>
<dbReference type="KEGG" id="tuz:TUZN_0766"/>
<evidence type="ECO:0000259" key="8">
    <source>
        <dbReference type="PROSITE" id="PS51131"/>
    </source>
</evidence>
<dbReference type="EMBL" id="CP002590">
    <property type="protein sequence ID" value="AEA12255.1"/>
    <property type="molecule type" value="Genomic_DNA"/>
</dbReference>
<proteinExistence type="predicted"/>
<feature type="coiled-coil region" evidence="7">
    <location>
        <begin position="374"/>
        <end position="557"/>
    </location>
</feature>
<protein>
    <submittedName>
        <fullName evidence="9">Purine NTPase</fullName>
    </submittedName>
</protein>
<evidence type="ECO:0000256" key="5">
    <source>
        <dbReference type="ARBA" id="ARBA00023054"/>
    </source>
</evidence>
<sequence length="706" mass="80186">MLRSIELRNFKAHEELAADFVEGVNFIYGPNGAGKSSLLEAVAVALYGSKWVQKVKARWADLVRRGASEASVRLAFVGIDGVEYVVARKFGPAGSISSGTYLLADGKMVARGDQDVTAAVVKALGLGVEEFANLAYIRQGELRRILAEPDYIDRLFRLDEFDWLDEVLRDLLSDVSRRRERASGRLEELGRRAEDLARRAKELEAQLAEARREAEGLAQYFQLYRKAEEELGGLKERAAALEQEAKSLKVLAERLEEELVELDVELDKKSEELKELGKLEEELASLPQPDPSVEARYYEAKRVVDLLSSADLGRARSFKPEELEAAYKERDELKARRADVLAKLGLAREVLRVAGKASGGRCPVCGGPLTEETVRRHEEEARRLEEELRKVEAKIYDVESAIKRLERDREEYLKVKDYLSVDLSEARRRLEELRRLYEAQKGLERRRAEISARLAARDRLERELKELEARRAEAERRLGEARRRLEEVEGQLSALRPRLEELGKHYEELRAKAEAYLKATSRAEELARQLASVKSELERVSKELSSAKAEAERHGKAEERGKAARSALREIKPIARKILIEAVNAELNEVFLRLRHKESFRSAELAQIEDRYYVVVSRADGQRFAHTALSLGEANLAALALRVALAKALLGRPPFLMLDEPTEHLDEIHRRRIVELVRDLARDVRTVLVTSHLGEFEEVADKRIDL</sequence>
<dbReference type="InterPro" id="IPR027417">
    <property type="entry name" value="P-loop_NTPase"/>
</dbReference>
<evidence type="ECO:0000313" key="9">
    <source>
        <dbReference type="EMBL" id="AEA12255.1"/>
    </source>
</evidence>
<dbReference type="AlphaFoldDB" id="F2L506"/>
<keyword evidence="5 7" id="KW-0175">Coiled coil</keyword>
<reference evidence="9 10" key="1">
    <citation type="journal article" date="2011" name="J. Bacteriol.">
        <title>Complete genome sequence of the thermoacidophilic crenarchaeon Thermoproteus uzoniensis 768-20.</title>
        <authorList>
            <person name="Mardanov A.V."/>
            <person name="Gumerov V.M."/>
            <person name="Beletsky A.V."/>
            <person name="Prokofeva M.I."/>
            <person name="Bonch-Osmolovskaya E.A."/>
            <person name="Ravin N.V."/>
            <person name="Skryabin K.G."/>
        </authorList>
    </citation>
    <scope>NUCLEOTIDE SEQUENCE [LARGE SCALE GENOMIC DNA]</scope>
    <source>
        <strain evidence="9 10">768-20</strain>
    </source>
</reference>
<reference key="2">
    <citation type="submission" date="2011-03" db="EMBL/GenBank/DDBJ databases">
        <title>Complete genome sequence of the thermoacidophilic crenarchaeon Thermoproteus uzoniensis 768-20.</title>
        <authorList>
            <person name="Mardanov A.V."/>
            <person name="Gumerov V.M."/>
            <person name="Beletsky A.V."/>
            <person name="Prokofeva M.I."/>
            <person name="Bonch-Osmolovskaya E.A."/>
            <person name="Ravin N.V."/>
            <person name="Skryabin K.G."/>
        </authorList>
    </citation>
    <scope>NUCLEOTIDE SEQUENCE</scope>
    <source>
        <strain>768-20</strain>
    </source>
</reference>
<dbReference type="PANTHER" id="PTHR32114:SF2">
    <property type="entry name" value="ABC TRANSPORTER ABCH.3"/>
    <property type="match status" value="1"/>
</dbReference>
<evidence type="ECO:0000256" key="2">
    <source>
        <dbReference type="ARBA" id="ARBA00022741"/>
    </source>
</evidence>
<dbReference type="GeneID" id="10360304"/>
<dbReference type="Pfam" id="PF02463">
    <property type="entry name" value="SMC_N"/>
    <property type="match status" value="1"/>
</dbReference>
<dbReference type="STRING" id="999630.TUZN_0766"/>
<dbReference type="InterPro" id="IPR013134">
    <property type="entry name" value="Zn_hook_RAD50"/>
</dbReference>
<evidence type="ECO:0000256" key="7">
    <source>
        <dbReference type="SAM" id="Coils"/>
    </source>
</evidence>
<dbReference type="RefSeq" id="WP_013679591.1">
    <property type="nucleotide sequence ID" value="NC_015315.1"/>
</dbReference>